<dbReference type="InterPro" id="IPR036069">
    <property type="entry name" value="DUF34/NIF3_sf"/>
</dbReference>
<gene>
    <name evidence="1" type="ORF">US42_C0010G0008</name>
</gene>
<dbReference type="STRING" id="1619046.US42_C0010G0008"/>
<dbReference type="Gene3D" id="3.40.1390.30">
    <property type="entry name" value="NIF3 (NGG1p interacting factor 3)-like"/>
    <property type="match status" value="2"/>
</dbReference>
<comment type="caution">
    <text evidence="1">The sequence shown here is derived from an EMBL/GenBank/DDBJ whole genome shotgun (WGS) entry which is preliminary data.</text>
</comment>
<sequence length="322" mass="35935">MKVKEIFETGLNLAVMVDPRGKKGVAEYLKRINKKYNNLSAKEKPYFDVDLLTNPYSDSKIHVDDQKTEVKRLIAGIDIGSGEILLASQLNERNKKIDLVIAHHPIGKGLSDLHEVMDMQAAELQEAGVPIHVAEKLLDVRIGQISRRLHANNHYQLVNLAELLGINIINTHTFTDNLVNDFLKKFLAKKQPETLEDLVEALLEIPEYKKAKLQGSGPTIVAGLGRHHVGKYILEMTGGTEIGEKIYKELSNYGISTVISMHMSEDGHKMVNEHNMNVVIVGHIASDSLGMNLFLDELEKKGIEIVPCGGLIRVSRVKKNKK</sequence>
<dbReference type="PATRIC" id="fig|1619046.3.peg.688"/>
<reference evidence="1 2" key="1">
    <citation type="journal article" date="2015" name="Nature">
        <title>rRNA introns, odd ribosomes, and small enigmatic genomes across a large radiation of phyla.</title>
        <authorList>
            <person name="Brown C.T."/>
            <person name="Hug L.A."/>
            <person name="Thomas B.C."/>
            <person name="Sharon I."/>
            <person name="Castelle C.J."/>
            <person name="Singh A."/>
            <person name="Wilkins M.J."/>
            <person name="Williams K.H."/>
            <person name="Banfield J.F."/>
        </authorList>
    </citation>
    <scope>NUCLEOTIDE SEQUENCE [LARGE SCALE GENOMIC DNA]</scope>
</reference>
<dbReference type="SUPFAM" id="SSF102705">
    <property type="entry name" value="NIF3 (NGG1p interacting factor 3)-like"/>
    <property type="match status" value="1"/>
</dbReference>
<accession>A0A0G0JGY4</accession>
<protein>
    <submittedName>
        <fullName evidence="1">NIF3 (NGG1p interacting factor 3)-like protein</fullName>
    </submittedName>
</protein>
<dbReference type="Proteomes" id="UP000034849">
    <property type="component" value="Unassembled WGS sequence"/>
</dbReference>
<dbReference type="AlphaFoldDB" id="A0A0G0JGY4"/>
<name>A0A0G0JGY4_9BACT</name>
<evidence type="ECO:0000313" key="2">
    <source>
        <dbReference type="Proteomes" id="UP000034849"/>
    </source>
</evidence>
<proteinExistence type="predicted"/>
<evidence type="ECO:0000313" key="1">
    <source>
        <dbReference type="EMBL" id="KKQ27361.1"/>
    </source>
</evidence>
<organism evidence="1 2">
    <name type="scientific">Candidatus Magasanikbacteria bacterium GW2011_GWC2_37_14</name>
    <dbReference type="NCBI Taxonomy" id="1619046"/>
    <lineage>
        <taxon>Bacteria</taxon>
        <taxon>Candidatus Magasanikiibacteriota</taxon>
    </lineage>
</organism>
<dbReference type="EMBL" id="LBSX01000010">
    <property type="protein sequence ID" value="KKQ27361.1"/>
    <property type="molecule type" value="Genomic_DNA"/>
</dbReference>